<evidence type="ECO:0000313" key="9">
    <source>
        <dbReference type="Proteomes" id="UP001365781"/>
    </source>
</evidence>
<dbReference type="PROSITE" id="PS00187">
    <property type="entry name" value="TPP_ENZYMES"/>
    <property type="match status" value="1"/>
</dbReference>
<feature type="domain" description="Thiamine pyrophosphate enzyme N-terminal TPP-binding" evidence="7">
    <location>
        <begin position="4"/>
        <end position="118"/>
    </location>
</feature>
<dbReference type="SUPFAM" id="SSF52518">
    <property type="entry name" value="Thiamin diphosphate-binding fold (THDP-binding)"/>
    <property type="match status" value="2"/>
</dbReference>
<comment type="caution">
    <text evidence="8">The sequence shown here is derived from an EMBL/GenBank/DDBJ whole genome shotgun (WGS) entry which is preliminary data.</text>
</comment>
<dbReference type="InterPro" id="IPR029061">
    <property type="entry name" value="THDP-binding"/>
</dbReference>
<dbReference type="InterPro" id="IPR012000">
    <property type="entry name" value="Thiamin_PyroP_enz_cen_dom"/>
</dbReference>
<dbReference type="Gene3D" id="3.40.50.970">
    <property type="match status" value="2"/>
</dbReference>
<keyword evidence="2 3" id="KW-0786">Thiamine pyrophosphate</keyword>
<dbReference type="CDD" id="cd07039">
    <property type="entry name" value="TPP_PYR_POX"/>
    <property type="match status" value="1"/>
</dbReference>
<dbReference type="RefSeq" id="WP_336538617.1">
    <property type="nucleotide sequence ID" value="NZ_JBBAYL010000001.1"/>
</dbReference>
<feature type="domain" description="Thiamine pyrophosphate enzyme central" evidence="5">
    <location>
        <begin position="198"/>
        <end position="328"/>
    </location>
</feature>
<dbReference type="InterPro" id="IPR000399">
    <property type="entry name" value="TPP-bd_CS"/>
</dbReference>
<dbReference type="EMBL" id="JBBAYM010000029">
    <property type="protein sequence ID" value="MEI5614534.1"/>
    <property type="molecule type" value="Genomic_DNA"/>
</dbReference>
<evidence type="ECO:0000256" key="4">
    <source>
        <dbReference type="SAM" id="MobiDB-lite"/>
    </source>
</evidence>
<comment type="similarity">
    <text evidence="1 3">Belongs to the TPP enzyme family.</text>
</comment>
<organism evidence="8 9">
    <name type="scientific">Streptomyces brasiliscabiei</name>
    <dbReference type="NCBI Taxonomy" id="2736302"/>
    <lineage>
        <taxon>Bacteria</taxon>
        <taxon>Bacillati</taxon>
        <taxon>Actinomycetota</taxon>
        <taxon>Actinomycetes</taxon>
        <taxon>Kitasatosporales</taxon>
        <taxon>Streptomycetaceae</taxon>
        <taxon>Streptomyces</taxon>
    </lineage>
</organism>
<keyword evidence="9" id="KW-1185">Reference proteome</keyword>
<evidence type="ECO:0000256" key="3">
    <source>
        <dbReference type="RuleBase" id="RU362132"/>
    </source>
</evidence>
<protein>
    <submittedName>
        <fullName evidence="8">Thiamine pyrophosphate-requiring protein</fullName>
    </submittedName>
</protein>
<dbReference type="InterPro" id="IPR029035">
    <property type="entry name" value="DHS-like_NAD/FAD-binding_dom"/>
</dbReference>
<evidence type="ECO:0000259" key="6">
    <source>
        <dbReference type="Pfam" id="PF02775"/>
    </source>
</evidence>
<feature type="compositionally biased region" description="Basic and acidic residues" evidence="4">
    <location>
        <begin position="594"/>
        <end position="607"/>
    </location>
</feature>
<name>A0ABU8GMV0_9ACTN</name>
<dbReference type="Gene3D" id="3.40.50.1220">
    <property type="entry name" value="TPP-binding domain"/>
    <property type="match status" value="1"/>
</dbReference>
<evidence type="ECO:0000256" key="2">
    <source>
        <dbReference type="ARBA" id="ARBA00023052"/>
    </source>
</evidence>
<dbReference type="PANTHER" id="PTHR42981:SF2">
    <property type="entry name" value="PYRUVATE DEHYDROGENASE [UBIQUINONE]"/>
    <property type="match status" value="1"/>
</dbReference>
<dbReference type="InterPro" id="IPR047212">
    <property type="entry name" value="TPP_POXB-like"/>
</dbReference>
<dbReference type="Pfam" id="PF00205">
    <property type="entry name" value="TPP_enzyme_M"/>
    <property type="match status" value="1"/>
</dbReference>
<evidence type="ECO:0000313" key="8">
    <source>
        <dbReference type="EMBL" id="MEI5614534.1"/>
    </source>
</evidence>
<feature type="region of interest" description="Disordered" evidence="4">
    <location>
        <begin position="585"/>
        <end position="607"/>
    </location>
</feature>
<dbReference type="InterPro" id="IPR047210">
    <property type="entry name" value="TPP_PYR_POXB-like"/>
</dbReference>
<dbReference type="CDD" id="cd02014">
    <property type="entry name" value="TPP_POX"/>
    <property type="match status" value="1"/>
</dbReference>
<evidence type="ECO:0000259" key="5">
    <source>
        <dbReference type="Pfam" id="PF00205"/>
    </source>
</evidence>
<dbReference type="SUPFAM" id="SSF52467">
    <property type="entry name" value="DHS-like NAD/FAD-binding domain"/>
    <property type="match status" value="1"/>
</dbReference>
<dbReference type="Pfam" id="PF02776">
    <property type="entry name" value="TPP_enzyme_N"/>
    <property type="match status" value="1"/>
</dbReference>
<sequence length="607" mass="65637">MSTTVADHILRRLCDWEVEQVFGYPGDGINGLLAAWGRAEDRPRFIQSRHEEMSAFQAVGYAKFSGRLGVCAATSGPGAIHLLNGLYDAKLDHVPVLAIVGQTHRSAMGGSYQQEVDLHTLFKDVASDFVETVTVPEQLPNVLDRAIRTAYARRAPTAVIVPGDVQELEYSPPTHEFKMVPSSLDRGDWTTVPSAESVERAAEILNAGDKVAILVGQGAAGARTEVARIAELLGAGVAKALLGKDALSDELPYVTGSIGLLGTRPSYELMRDCDTLLAIGSSFPYSQFLPDFGKARAVQIDIDPHMVGMRYPYEVNLIGDAKATLERLIPLIGPDRGREWFDEVCAGVARWREVTARRAELSADPINPEYVVHVLDSLVPDDAIISSDSGSAANWYARHLTVRGTMRGSLSGTLATMGCGVPYAIGAKFAHPDRPAIALVGDGAMQMNGMAELITAAKYRDRWEDPRLVVAVWNNHDLNQVTWELRAMGGEPSFLPSQELPDVQYAAFARSLGLTGIRVEKPEDVEAGWRAALAADGPAVVEFLTDPAVPPIPPHATWEQMEATAASILKGDADRGSMVKQGLKAKLQEFLPGNREKNGREKGRGGK</sequence>
<feature type="domain" description="Thiamine pyrophosphate enzyme TPP-binding" evidence="6">
    <location>
        <begin position="388"/>
        <end position="543"/>
    </location>
</feature>
<dbReference type="Pfam" id="PF02775">
    <property type="entry name" value="TPP_enzyme_C"/>
    <property type="match status" value="1"/>
</dbReference>
<dbReference type="InterPro" id="IPR047211">
    <property type="entry name" value="POXB-like"/>
</dbReference>
<dbReference type="InterPro" id="IPR011766">
    <property type="entry name" value="TPP_enzyme_TPP-bd"/>
</dbReference>
<dbReference type="PANTHER" id="PTHR42981">
    <property type="entry name" value="PYRUVATE DEHYDROGENASE [UBIQUINONE]"/>
    <property type="match status" value="1"/>
</dbReference>
<dbReference type="InterPro" id="IPR012001">
    <property type="entry name" value="Thiamin_PyroP_enz_TPP-bd_dom"/>
</dbReference>
<reference evidence="8 9" key="1">
    <citation type="submission" date="2024-03" db="EMBL/GenBank/DDBJ databases">
        <title>First Report of Pectobacterium brasiliscabiei causing potato scab in china.</title>
        <authorList>
            <person name="Handique U."/>
        </authorList>
    </citation>
    <scope>NUCLEOTIDE SEQUENCE [LARGE SCALE GENOMIC DNA]</scope>
    <source>
        <strain evidence="8 9">ZRIMU1503</strain>
    </source>
</reference>
<dbReference type="NCBIfam" id="NF006129">
    <property type="entry name" value="PRK08273.1"/>
    <property type="match status" value="1"/>
</dbReference>
<evidence type="ECO:0000259" key="7">
    <source>
        <dbReference type="Pfam" id="PF02776"/>
    </source>
</evidence>
<accession>A0ABU8GMV0</accession>
<proteinExistence type="inferred from homology"/>
<evidence type="ECO:0000256" key="1">
    <source>
        <dbReference type="ARBA" id="ARBA00007812"/>
    </source>
</evidence>
<gene>
    <name evidence="8" type="ORF">WB403_35930</name>
</gene>
<dbReference type="Proteomes" id="UP001365781">
    <property type="component" value="Unassembled WGS sequence"/>
</dbReference>